<evidence type="ECO:0000313" key="1">
    <source>
        <dbReference type="EMBL" id="MBB5776932.1"/>
    </source>
</evidence>
<proteinExistence type="predicted"/>
<comment type="caution">
    <text evidence="1">The sequence shown here is derived from an EMBL/GenBank/DDBJ whole genome shotgun (WGS) entry which is preliminary data.</text>
</comment>
<protein>
    <submittedName>
        <fullName evidence="1">Uncharacterized protein</fullName>
    </submittedName>
</protein>
<dbReference type="AlphaFoldDB" id="A0A7W9G4D6"/>
<keyword evidence="2" id="KW-1185">Reference proteome</keyword>
<reference evidence="1 2" key="1">
    <citation type="submission" date="2020-08" db="EMBL/GenBank/DDBJ databases">
        <title>Sequencing the genomes of 1000 actinobacteria strains.</title>
        <authorList>
            <person name="Klenk H.-P."/>
        </authorList>
    </citation>
    <scope>NUCLEOTIDE SEQUENCE [LARGE SCALE GENOMIC DNA]</scope>
    <source>
        <strain evidence="1 2">DSM 45507</strain>
    </source>
</reference>
<accession>A0A7W9G4D6</accession>
<gene>
    <name evidence="1" type="ORF">HD596_003688</name>
</gene>
<dbReference type="EMBL" id="JACHMB010000001">
    <property type="protein sequence ID" value="MBB5776932.1"/>
    <property type="molecule type" value="Genomic_DNA"/>
</dbReference>
<dbReference type="RefSeq" id="WP_185070477.1">
    <property type="nucleotide sequence ID" value="NZ_JACHMB010000001.1"/>
</dbReference>
<sequence length="167" mass="17813">MTTHDEALSDDDLDQLLSLAHTDLLTYVSTTAAPVSVPASLPAKAPISSDHLRLREIARRLVDTEVLAESLTATFAADRAYEFRQAVDRALDDARSEDLRRVPDLLRALNVALARVLAVALVGAPAFDHHLGELIVTVARAVADAGDLAGDLARKAIDAGTPCRLEA</sequence>
<dbReference type="Proteomes" id="UP000579153">
    <property type="component" value="Unassembled WGS sequence"/>
</dbReference>
<name>A0A7W9G4D6_9ACTN</name>
<evidence type="ECO:0000313" key="2">
    <source>
        <dbReference type="Proteomes" id="UP000579153"/>
    </source>
</evidence>
<organism evidence="1 2">
    <name type="scientific">Nonomuraea jabiensis</name>
    <dbReference type="NCBI Taxonomy" id="882448"/>
    <lineage>
        <taxon>Bacteria</taxon>
        <taxon>Bacillati</taxon>
        <taxon>Actinomycetota</taxon>
        <taxon>Actinomycetes</taxon>
        <taxon>Streptosporangiales</taxon>
        <taxon>Streptosporangiaceae</taxon>
        <taxon>Nonomuraea</taxon>
    </lineage>
</organism>